<evidence type="ECO:0000313" key="3">
    <source>
        <dbReference type="Proteomes" id="UP000823388"/>
    </source>
</evidence>
<dbReference type="PANTHER" id="PTHR32133">
    <property type="entry name" value="OS07G0120400 PROTEIN"/>
    <property type="match status" value="1"/>
</dbReference>
<evidence type="ECO:0000259" key="1">
    <source>
        <dbReference type="Pfam" id="PF00646"/>
    </source>
</evidence>
<dbReference type="PANTHER" id="PTHR32133:SF327">
    <property type="entry name" value="F-BOX DOMAIN-CONTAINING PROTEIN"/>
    <property type="match status" value="1"/>
</dbReference>
<gene>
    <name evidence="2" type="ORF">PVAP13_5KG207200</name>
</gene>
<dbReference type="SUPFAM" id="SSF81383">
    <property type="entry name" value="F-box domain"/>
    <property type="match status" value="1"/>
</dbReference>
<evidence type="ECO:0000313" key="2">
    <source>
        <dbReference type="EMBL" id="KAG2596949.1"/>
    </source>
</evidence>
<protein>
    <recommendedName>
        <fullName evidence="1">F-box domain-containing protein</fullName>
    </recommendedName>
</protein>
<dbReference type="Proteomes" id="UP000823388">
    <property type="component" value="Chromosome 5K"/>
</dbReference>
<sequence>MAPLAPRLASNRRPHGMALPALLRDLVEEILLRIPPDEPAHLIRAALVCKDWCRIISDGVFRRRYRRFHRTPPLLGYLNKDYQTAPKFVATTSFSPPPLPAGKCSDQVLDCRHGRVLIDTGGDPPGLTVWDLIAGTGQRLSVPAYHPHLRLCSFTGAVLCARHGCDHLDCHDGPFLVVFVGGYDDDIDDGTDNETHTSGVYSSETGAWSAQTPSIYDDLGACGPCLLIGDALYVTLEYCYEKILKYDLGEHGLSVVDTPRMFGAAVPMDIDGGLGFVGHHHGWIYTWSRQADVANGVGGWVRHDVAELEMDRWFSLRCLHPSQRDMICFAEGTNTILFNLNNYIEQGVFTLDLTSRQVRKVGETCGYCIDILPYTSFYTPDLAKGKLSPQ</sequence>
<proteinExistence type="predicted"/>
<organism evidence="2 3">
    <name type="scientific">Panicum virgatum</name>
    <name type="common">Blackwell switchgrass</name>
    <dbReference type="NCBI Taxonomy" id="38727"/>
    <lineage>
        <taxon>Eukaryota</taxon>
        <taxon>Viridiplantae</taxon>
        <taxon>Streptophyta</taxon>
        <taxon>Embryophyta</taxon>
        <taxon>Tracheophyta</taxon>
        <taxon>Spermatophyta</taxon>
        <taxon>Magnoliopsida</taxon>
        <taxon>Liliopsida</taxon>
        <taxon>Poales</taxon>
        <taxon>Poaceae</taxon>
        <taxon>PACMAD clade</taxon>
        <taxon>Panicoideae</taxon>
        <taxon>Panicodae</taxon>
        <taxon>Paniceae</taxon>
        <taxon>Panicinae</taxon>
        <taxon>Panicum</taxon>
        <taxon>Panicum sect. Hiantes</taxon>
    </lineage>
</organism>
<dbReference type="InterPro" id="IPR001810">
    <property type="entry name" value="F-box_dom"/>
</dbReference>
<dbReference type="Pfam" id="PF00646">
    <property type="entry name" value="F-box"/>
    <property type="match status" value="1"/>
</dbReference>
<keyword evidence="3" id="KW-1185">Reference proteome</keyword>
<comment type="caution">
    <text evidence="2">The sequence shown here is derived from an EMBL/GenBank/DDBJ whole genome shotgun (WGS) entry which is preliminary data.</text>
</comment>
<feature type="domain" description="F-box" evidence="1">
    <location>
        <begin position="24"/>
        <end position="61"/>
    </location>
</feature>
<name>A0A8T0SKX9_PANVG</name>
<accession>A0A8T0SKX9</accession>
<dbReference type="AlphaFoldDB" id="A0A8T0SKX9"/>
<dbReference type="EMBL" id="CM029045">
    <property type="protein sequence ID" value="KAG2596949.1"/>
    <property type="molecule type" value="Genomic_DNA"/>
</dbReference>
<reference evidence="2" key="1">
    <citation type="submission" date="2020-05" db="EMBL/GenBank/DDBJ databases">
        <title>WGS assembly of Panicum virgatum.</title>
        <authorList>
            <person name="Lovell J.T."/>
            <person name="Jenkins J."/>
            <person name="Shu S."/>
            <person name="Juenger T.E."/>
            <person name="Schmutz J."/>
        </authorList>
    </citation>
    <scope>NUCLEOTIDE SEQUENCE</scope>
    <source>
        <strain evidence="2">AP13</strain>
    </source>
</reference>
<dbReference type="InterPro" id="IPR036047">
    <property type="entry name" value="F-box-like_dom_sf"/>
</dbReference>